<feature type="transmembrane region" description="Helical" evidence="11">
    <location>
        <begin position="153"/>
        <end position="179"/>
    </location>
</feature>
<evidence type="ECO:0000256" key="10">
    <source>
        <dbReference type="ARBA" id="ARBA00025454"/>
    </source>
</evidence>
<evidence type="ECO:0000256" key="8">
    <source>
        <dbReference type="ARBA" id="ARBA00022989"/>
    </source>
</evidence>
<keyword evidence="4" id="KW-1003">Cell membrane</keyword>
<dbReference type="InterPro" id="IPR000515">
    <property type="entry name" value="MetI-like"/>
</dbReference>
<comment type="subcellular location">
    <subcellularLocation>
        <location evidence="1">Cell inner membrane</location>
        <topology evidence="1">Multi-pass membrane protein</topology>
    </subcellularLocation>
    <subcellularLocation>
        <location evidence="11">Cell membrane</location>
        <topology evidence="11">Multi-pass membrane protein</topology>
    </subcellularLocation>
</comment>
<keyword evidence="6" id="KW-0571">Peptide transport</keyword>
<evidence type="ECO:0000256" key="9">
    <source>
        <dbReference type="ARBA" id="ARBA00023136"/>
    </source>
</evidence>
<dbReference type="Pfam" id="PF12911">
    <property type="entry name" value="OppC_N"/>
    <property type="match status" value="1"/>
</dbReference>
<feature type="domain" description="ABC transmembrane type-1" evidence="12">
    <location>
        <begin position="104"/>
        <end position="293"/>
    </location>
</feature>
<keyword evidence="8 11" id="KW-1133">Transmembrane helix</keyword>
<accession>A0ABU1M316</accession>
<dbReference type="InterPro" id="IPR025966">
    <property type="entry name" value="OppC_N"/>
</dbReference>
<keyword evidence="9 11" id="KW-0472">Membrane</keyword>
<comment type="caution">
    <text evidence="13">The sequence shown here is derived from an EMBL/GenBank/DDBJ whole genome shotgun (WGS) entry which is preliminary data.</text>
</comment>
<evidence type="ECO:0000256" key="6">
    <source>
        <dbReference type="ARBA" id="ARBA00022856"/>
    </source>
</evidence>
<gene>
    <name evidence="13" type="ORF">J2782_000138</name>
</gene>
<dbReference type="PROSITE" id="PS50928">
    <property type="entry name" value="ABC_TM1"/>
    <property type="match status" value="1"/>
</dbReference>
<dbReference type="InterPro" id="IPR035906">
    <property type="entry name" value="MetI-like_sf"/>
</dbReference>
<comment type="function">
    <text evidence="10">Probably part of an ABC transporter complex that could be involved in peptide import. Probably responsible for the translocation of the substrate across the membrane.</text>
</comment>
<dbReference type="Pfam" id="PF00528">
    <property type="entry name" value="BPD_transp_1"/>
    <property type="match status" value="1"/>
</dbReference>
<evidence type="ECO:0000256" key="11">
    <source>
        <dbReference type="RuleBase" id="RU363032"/>
    </source>
</evidence>
<name>A0ABU1M316_9HYPH</name>
<evidence type="ECO:0000313" key="13">
    <source>
        <dbReference type="EMBL" id="MDR6430433.1"/>
    </source>
</evidence>
<evidence type="ECO:0000256" key="2">
    <source>
        <dbReference type="ARBA" id="ARBA00009306"/>
    </source>
</evidence>
<keyword evidence="5 11" id="KW-0812">Transmembrane</keyword>
<dbReference type="Proteomes" id="UP001184614">
    <property type="component" value="Unassembled WGS sequence"/>
</dbReference>
<dbReference type="RefSeq" id="WP_310009702.1">
    <property type="nucleotide sequence ID" value="NZ_JAVDQT010000001.1"/>
</dbReference>
<feature type="transmembrane region" description="Helical" evidence="11">
    <location>
        <begin position="267"/>
        <end position="293"/>
    </location>
</feature>
<evidence type="ECO:0000256" key="4">
    <source>
        <dbReference type="ARBA" id="ARBA00022475"/>
    </source>
</evidence>
<evidence type="ECO:0000256" key="1">
    <source>
        <dbReference type="ARBA" id="ARBA00004429"/>
    </source>
</evidence>
<comment type="similarity">
    <text evidence="2 11">Belongs to the binding-protein-dependent transport system permease family.</text>
</comment>
<evidence type="ECO:0000256" key="3">
    <source>
        <dbReference type="ARBA" id="ARBA00022448"/>
    </source>
</evidence>
<keyword evidence="7" id="KW-0653">Protein transport</keyword>
<dbReference type="Gene3D" id="1.10.3720.10">
    <property type="entry name" value="MetI-like"/>
    <property type="match status" value="1"/>
</dbReference>
<sequence length="307" mass="33288">MTHPTNQPAAIQPEATKEVGKLRALKDFWFYFSVNRGAVIGLFVFLAIILVAVFAPLIAPHNPVEQYREFVKVPPFWEQGGSTQFLLGTDAVGRDILSRLIYGAQYSLLVGFVIVIISMCLGITIGVVSGYFGGGIDTVFMRIMDVILAFPSLLLALVLVAILGPGLINAVLAITLVLLPHFSRLTRAAVMAEKEREYVTASRLAGASKFRLMFKTILPNCLAPLVVQATMSFSNAILDVAALGFLGMGAQPPTPEWGTMLAEAREFILSAWWIVTFPGLAILITVLAINLVGDGLRDALDPKLKRS</sequence>
<dbReference type="EMBL" id="JAVDQT010000001">
    <property type="protein sequence ID" value="MDR6430433.1"/>
    <property type="molecule type" value="Genomic_DNA"/>
</dbReference>
<dbReference type="PANTHER" id="PTHR43386:SF1">
    <property type="entry name" value="D,D-DIPEPTIDE TRANSPORT SYSTEM PERMEASE PROTEIN DDPC-RELATED"/>
    <property type="match status" value="1"/>
</dbReference>
<reference evidence="13 14" key="1">
    <citation type="submission" date="2023-07" db="EMBL/GenBank/DDBJ databases">
        <title>Sorghum-associated microbial communities from plants grown in Nebraska, USA.</title>
        <authorList>
            <person name="Schachtman D."/>
        </authorList>
    </citation>
    <scope>NUCLEOTIDE SEQUENCE [LARGE SCALE GENOMIC DNA]</scope>
    <source>
        <strain evidence="13 14">DS1730</strain>
    </source>
</reference>
<dbReference type="CDD" id="cd06261">
    <property type="entry name" value="TM_PBP2"/>
    <property type="match status" value="1"/>
</dbReference>
<proteinExistence type="inferred from homology"/>
<keyword evidence="3 11" id="KW-0813">Transport</keyword>
<evidence type="ECO:0000259" key="12">
    <source>
        <dbReference type="PROSITE" id="PS50928"/>
    </source>
</evidence>
<evidence type="ECO:0000256" key="7">
    <source>
        <dbReference type="ARBA" id="ARBA00022927"/>
    </source>
</evidence>
<protein>
    <submittedName>
        <fullName evidence="13">Dipeptide transport system permease protein</fullName>
    </submittedName>
</protein>
<keyword evidence="14" id="KW-1185">Reference proteome</keyword>
<feature type="transmembrane region" description="Helical" evidence="11">
    <location>
        <begin position="108"/>
        <end position="133"/>
    </location>
</feature>
<feature type="transmembrane region" description="Helical" evidence="11">
    <location>
        <begin position="38"/>
        <end position="59"/>
    </location>
</feature>
<organism evidence="13 14">
    <name type="scientific">Brucella pseudogrignonensis</name>
    <dbReference type="NCBI Taxonomy" id="419475"/>
    <lineage>
        <taxon>Bacteria</taxon>
        <taxon>Pseudomonadati</taxon>
        <taxon>Pseudomonadota</taxon>
        <taxon>Alphaproteobacteria</taxon>
        <taxon>Hyphomicrobiales</taxon>
        <taxon>Brucellaceae</taxon>
        <taxon>Brucella/Ochrobactrum group</taxon>
        <taxon>Brucella</taxon>
    </lineage>
</organism>
<evidence type="ECO:0000256" key="5">
    <source>
        <dbReference type="ARBA" id="ARBA00022692"/>
    </source>
</evidence>
<evidence type="ECO:0000313" key="14">
    <source>
        <dbReference type="Proteomes" id="UP001184614"/>
    </source>
</evidence>
<dbReference type="InterPro" id="IPR050366">
    <property type="entry name" value="BP-dependent_transpt_permease"/>
</dbReference>
<dbReference type="SUPFAM" id="SSF161098">
    <property type="entry name" value="MetI-like"/>
    <property type="match status" value="1"/>
</dbReference>
<dbReference type="PANTHER" id="PTHR43386">
    <property type="entry name" value="OLIGOPEPTIDE TRANSPORT SYSTEM PERMEASE PROTEIN APPC"/>
    <property type="match status" value="1"/>
</dbReference>